<evidence type="ECO:0000313" key="2">
    <source>
        <dbReference type="EMBL" id="GMT29673.1"/>
    </source>
</evidence>
<dbReference type="AlphaFoldDB" id="A0AAV5WDW7"/>
<comment type="caution">
    <text evidence="2">The sequence shown here is derived from an EMBL/GenBank/DDBJ whole genome shotgun (WGS) entry which is preliminary data.</text>
</comment>
<reference evidence="2" key="1">
    <citation type="submission" date="2023-10" db="EMBL/GenBank/DDBJ databases">
        <title>Genome assembly of Pristionchus species.</title>
        <authorList>
            <person name="Yoshida K."/>
            <person name="Sommer R.J."/>
        </authorList>
    </citation>
    <scope>NUCLEOTIDE SEQUENCE</scope>
    <source>
        <strain evidence="2">RS5133</strain>
    </source>
</reference>
<name>A0AAV5WDW7_9BILA</name>
<dbReference type="InterPro" id="IPR011333">
    <property type="entry name" value="SKP1/BTB/POZ_sf"/>
</dbReference>
<dbReference type="SUPFAM" id="SSF54695">
    <property type="entry name" value="POZ domain"/>
    <property type="match status" value="1"/>
</dbReference>
<accession>A0AAV5WDW7</accession>
<evidence type="ECO:0000259" key="1">
    <source>
        <dbReference type="Pfam" id="PF00651"/>
    </source>
</evidence>
<dbReference type="Proteomes" id="UP001432322">
    <property type="component" value="Unassembled WGS sequence"/>
</dbReference>
<dbReference type="PANTHER" id="PTHR47022:SF1">
    <property type="entry name" value="BTB AND MATH DOMAIN-CONTAINING PROTEIN 36-RELATED"/>
    <property type="match status" value="1"/>
</dbReference>
<evidence type="ECO:0000313" key="3">
    <source>
        <dbReference type="Proteomes" id="UP001432322"/>
    </source>
</evidence>
<dbReference type="InterPro" id="IPR000210">
    <property type="entry name" value="BTB/POZ_dom"/>
</dbReference>
<dbReference type="PANTHER" id="PTHR47022">
    <property type="entry name" value="BTB AND MATH DOMAIN-CONTAINING PROTEIN 36-RELATED"/>
    <property type="match status" value="1"/>
</dbReference>
<gene>
    <name evidence="2" type="ORF">PFISCL1PPCAC_20970</name>
</gene>
<dbReference type="Gene3D" id="3.30.710.10">
    <property type="entry name" value="Potassium Channel Kv1.1, Chain A"/>
    <property type="match status" value="1"/>
</dbReference>
<protein>
    <recommendedName>
        <fullName evidence="1">BTB domain-containing protein</fullName>
    </recommendedName>
</protein>
<keyword evidence="3" id="KW-1185">Reference proteome</keyword>
<dbReference type="Pfam" id="PF00651">
    <property type="entry name" value="BTB"/>
    <property type="match status" value="1"/>
</dbReference>
<feature type="domain" description="BTB" evidence="1">
    <location>
        <begin position="1"/>
        <end position="67"/>
    </location>
</feature>
<sequence>MFYGDFQEKGKEEIELKDVSHEEFIELLYVIYPSYRPISMYTYRFIADLADRFQMKYAMDRVEEYLTRAWAVNTMQKLVVADEFRLDVLKMHCLQKYTSLKEIKALESLPEFKAFSHETKSAFCLRLLELIE</sequence>
<organism evidence="2 3">
    <name type="scientific">Pristionchus fissidentatus</name>
    <dbReference type="NCBI Taxonomy" id="1538716"/>
    <lineage>
        <taxon>Eukaryota</taxon>
        <taxon>Metazoa</taxon>
        <taxon>Ecdysozoa</taxon>
        <taxon>Nematoda</taxon>
        <taxon>Chromadorea</taxon>
        <taxon>Rhabditida</taxon>
        <taxon>Rhabditina</taxon>
        <taxon>Diplogasteromorpha</taxon>
        <taxon>Diplogasteroidea</taxon>
        <taxon>Neodiplogasteridae</taxon>
        <taxon>Pristionchus</taxon>
    </lineage>
</organism>
<proteinExistence type="predicted"/>
<dbReference type="EMBL" id="BTSY01000005">
    <property type="protein sequence ID" value="GMT29673.1"/>
    <property type="molecule type" value="Genomic_DNA"/>
</dbReference>